<accession>A0A1Z4GBI0</accession>
<keyword evidence="2" id="KW-1185">Reference proteome</keyword>
<reference evidence="1 2" key="1">
    <citation type="submission" date="2017-06" db="EMBL/GenBank/DDBJ databases">
        <title>Genome sequencing of cyanobaciteial culture collection at National Institute for Environmental Studies (NIES).</title>
        <authorList>
            <person name="Hirose Y."/>
            <person name="Shimura Y."/>
            <person name="Fujisawa T."/>
            <person name="Nakamura Y."/>
            <person name="Kawachi M."/>
        </authorList>
    </citation>
    <scope>NUCLEOTIDE SEQUENCE [LARGE SCALE GENOMIC DNA]</scope>
    <source>
        <strain evidence="1 2">NIES-21</strain>
    </source>
</reference>
<sequence>MEKAVTLEDALALVTQLSLVDKIRLIEQVAPQIEQELITIQPKPRTSLRGMWKGSHITESDIAEVRQQMWSNFPREDV</sequence>
<dbReference type="AlphaFoldDB" id="A0A1Z4GBI0"/>
<organism evidence="1 2">
    <name type="scientific">Anabaenopsis circularis NIES-21</name>
    <dbReference type="NCBI Taxonomy" id="1085406"/>
    <lineage>
        <taxon>Bacteria</taxon>
        <taxon>Bacillati</taxon>
        <taxon>Cyanobacteriota</taxon>
        <taxon>Cyanophyceae</taxon>
        <taxon>Nostocales</taxon>
        <taxon>Nodulariaceae</taxon>
        <taxon>Anabaenopsis</taxon>
    </lineage>
</organism>
<name>A0A1Z4GBI0_9CYAN</name>
<dbReference type="OrthoDB" id="9256236at2"/>
<evidence type="ECO:0000313" key="1">
    <source>
        <dbReference type="EMBL" id="BAY14837.1"/>
    </source>
</evidence>
<proteinExistence type="predicted"/>
<protein>
    <submittedName>
        <fullName evidence="1">Uncharacterized protein</fullName>
    </submittedName>
</protein>
<dbReference type="Proteomes" id="UP000218287">
    <property type="component" value="Chromosome"/>
</dbReference>
<evidence type="ECO:0000313" key="2">
    <source>
        <dbReference type="Proteomes" id="UP000218287"/>
    </source>
</evidence>
<gene>
    <name evidence="1" type="ORF">NIES21_06210</name>
</gene>
<dbReference type="EMBL" id="AP018174">
    <property type="protein sequence ID" value="BAY14837.1"/>
    <property type="molecule type" value="Genomic_DNA"/>
</dbReference>